<accession>A0AAN8JIY6</accession>
<evidence type="ECO:0000256" key="13">
    <source>
        <dbReference type="ARBA" id="ARBA00023242"/>
    </source>
</evidence>
<keyword evidence="5" id="KW-0132">Cell division</keyword>
<keyword evidence="8" id="KW-0498">Mitosis</keyword>
<dbReference type="AlphaFoldDB" id="A0AAN8JIY6"/>
<dbReference type="Gene3D" id="3.30.70.1620">
    <property type="match status" value="1"/>
</dbReference>
<dbReference type="InterPro" id="IPR036277">
    <property type="entry name" value="SMC_hinge_sf"/>
</dbReference>
<dbReference type="SUPFAM" id="SSF52540">
    <property type="entry name" value="P-loop containing nucleoside triphosphate hydrolases"/>
    <property type="match status" value="2"/>
</dbReference>
<comment type="function">
    <text evidence="17">Central component of cohesin, a complex required for chromosome cohesion during the cell cycle. The cohesin complex may form a large proteinaceous ring within which sister chromatids can be trapped. At anaphase, the complex is cleaved and dissociates from chromatin, allowing sister chromatids to segregate. Cohesion is coupled to DNA replication and is involved in DNA repair. The cohesin complex also plays an important role in spindle pole assembly during mitosis and in chromosomes movement.</text>
</comment>
<feature type="coiled-coil region" evidence="19">
    <location>
        <begin position="674"/>
        <end position="750"/>
    </location>
</feature>
<dbReference type="FunFam" id="3.30.70.1620:FF:000002">
    <property type="entry name" value="Structural maintenance of chromosomes 3"/>
    <property type="match status" value="1"/>
</dbReference>
<keyword evidence="12" id="KW-0234">DNA repair</keyword>
<dbReference type="PIRSF" id="PIRSF005719">
    <property type="entry name" value="SMC"/>
    <property type="match status" value="1"/>
</dbReference>
<organism evidence="22 23">
    <name type="scientific">Patella caerulea</name>
    <name type="common">Rayed Mediterranean limpet</name>
    <dbReference type="NCBI Taxonomy" id="87958"/>
    <lineage>
        <taxon>Eukaryota</taxon>
        <taxon>Metazoa</taxon>
        <taxon>Spiralia</taxon>
        <taxon>Lophotrochozoa</taxon>
        <taxon>Mollusca</taxon>
        <taxon>Gastropoda</taxon>
        <taxon>Patellogastropoda</taxon>
        <taxon>Patelloidea</taxon>
        <taxon>Patellidae</taxon>
        <taxon>Patella</taxon>
    </lineage>
</organism>
<comment type="similarity">
    <text evidence="3">Belongs to the SMC family. SMC3 subfamily.</text>
</comment>
<keyword evidence="10" id="KW-0007">Acetylation</keyword>
<dbReference type="GO" id="GO:0016887">
    <property type="term" value="F:ATP hydrolysis activity"/>
    <property type="evidence" value="ECO:0007669"/>
    <property type="project" value="InterPro"/>
</dbReference>
<evidence type="ECO:0000256" key="12">
    <source>
        <dbReference type="ARBA" id="ARBA00023204"/>
    </source>
</evidence>
<evidence type="ECO:0000256" key="20">
    <source>
        <dbReference type="SAM" id="MobiDB-lite"/>
    </source>
</evidence>
<dbReference type="GO" id="GO:0005524">
    <property type="term" value="F:ATP binding"/>
    <property type="evidence" value="ECO:0007669"/>
    <property type="project" value="UniProtKB-KW"/>
</dbReference>
<dbReference type="GO" id="GO:0031981">
    <property type="term" value="C:nuclear lumen"/>
    <property type="evidence" value="ECO:0007669"/>
    <property type="project" value="UniProtKB-ARBA"/>
</dbReference>
<dbReference type="GO" id="GO:0051321">
    <property type="term" value="P:meiotic cell cycle"/>
    <property type="evidence" value="ECO:0007669"/>
    <property type="project" value="UniProtKB-KW"/>
</dbReference>
<dbReference type="Pfam" id="PF02463">
    <property type="entry name" value="SMC_N"/>
    <property type="match status" value="1"/>
</dbReference>
<comment type="caution">
    <text evidence="22">The sequence shown here is derived from an EMBL/GenBank/DDBJ whole genome shotgun (WGS) entry which is preliminary data.</text>
</comment>
<evidence type="ECO:0000256" key="19">
    <source>
        <dbReference type="SAM" id="Coils"/>
    </source>
</evidence>
<evidence type="ECO:0000256" key="2">
    <source>
        <dbReference type="ARBA" id="ARBA00004584"/>
    </source>
</evidence>
<dbReference type="Gene3D" id="6.10.250.370">
    <property type="match status" value="1"/>
</dbReference>
<evidence type="ECO:0000256" key="16">
    <source>
        <dbReference type="ARBA" id="ARBA00023328"/>
    </source>
</evidence>
<keyword evidence="9" id="KW-0067">ATP-binding</keyword>
<dbReference type="InterPro" id="IPR010935">
    <property type="entry name" value="SMC_hinge"/>
</dbReference>
<dbReference type="InterPro" id="IPR027417">
    <property type="entry name" value="P-loop_NTPase"/>
</dbReference>
<dbReference type="EMBL" id="JAZGQO010000011">
    <property type="protein sequence ID" value="KAK6174533.1"/>
    <property type="molecule type" value="Genomic_DNA"/>
</dbReference>
<evidence type="ECO:0000256" key="15">
    <source>
        <dbReference type="ARBA" id="ARBA00023306"/>
    </source>
</evidence>
<proteinExistence type="inferred from homology"/>
<dbReference type="FunFam" id="3.40.50.300:FF:000370">
    <property type="entry name" value="Structural maintenance of chromosomes 3"/>
    <property type="match status" value="1"/>
</dbReference>
<evidence type="ECO:0000256" key="14">
    <source>
        <dbReference type="ARBA" id="ARBA00023254"/>
    </source>
</evidence>
<dbReference type="Gene3D" id="3.40.50.300">
    <property type="entry name" value="P-loop containing nucleotide triphosphate hydrolases"/>
    <property type="match status" value="2"/>
</dbReference>
<protein>
    <recommendedName>
        <fullName evidence="18">Structural maintenance of chromosomes protein</fullName>
    </recommendedName>
</protein>
<evidence type="ECO:0000256" key="1">
    <source>
        <dbReference type="ARBA" id="ARBA00004123"/>
    </source>
</evidence>
<evidence type="ECO:0000256" key="18">
    <source>
        <dbReference type="PIRNR" id="PIRNR005719"/>
    </source>
</evidence>
<dbReference type="InterPro" id="IPR041741">
    <property type="entry name" value="SMC3_ABC_euk"/>
</dbReference>
<evidence type="ECO:0000256" key="7">
    <source>
        <dbReference type="ARBA" id="ARBA00022763"/>
    </source>
</evidence>
<dbReference type="Gene3D" id="1.20.1060.20">
    <property type="match status" value="1"/>
</dbReference>
<dbReference type="SUPFAM" id="SSF75553">
    <property type="entry name" value="Smc hinge domain"/>
    <property type="match status" value="1"/>
</dbReference>
<dbReference type="Proteomes" id="UP001347796">
    <property type="component" value="Unassembled WGS sequence"/>
</dbReference>
<keyword evidence="14" id="KW-0469">Meiosis</keyword>
<evidence type="ECO:0000313" key="23">
    <source>
        <dbReference type="Proteomes" id="UP001347796"/>
    </source>
</evidence>
<evidence type="ECO:0000256" key="5">
    <source>
        <dbReference type="ARBA" id="ARBA00022618"/>
    </source>
</evidence>
<evidence type="ECO:0000256" key="10">
    <source>
        <dbReference type="ARBA" id="ARBA00022990"/>
    </source>
</evidence>
<keyword evidence="16" id="KW-0137">Centromere</keyword>
<name>A0AAN8JIY6_PATCE</name>
<dbReference type="GO" id="GO:0006281">
    <property type="term" value="P:DNA repair"/>
    <property type="evidence" value="ECO:0007669"/>
    <property type="project" value="UniProtKB-KW"/>
</dbReference>
<dbReference type="FunFam" id="1.20.1060.20:FF:000002">
    <property type="entry name" value="Structural maintenance of chromosomes 3"/>
    <property type="match status" value="1"/>
</dbReference>
<evidence type="ECO:0000313" key="22">
    <source>
        <dbReference type="EMBL" id="KAK6174533.1"/>
    </source>
</evidence>
<dbReference type="SMART" id="SM00968">
    <property type="entry name" value="SMC_hinge"/>
    <property type="match status" value="1"/>
</dbReference>
<evidence type="ECO:0000259" key="21">
    <source>
        <dbReference type="SMART" id="SM00968"/>
    </source>
</evidence>
<evidence type="ECO:0000256" key="4">
    <source>
        <dbReference type="ARBA" id="ARBA00022454"/>
    </source>
</evidence>
<evidence type="ECO:0000256" key="3">
    <source>
        <dbReference type="ARBA" id="ARBA00005917"/>
    </source>
</evidence>
<dbReference type="InterPro" id="IPR003395">
    <property type="entry name" value="RecF/RecN/SMC_N"/>
</dbReference>
<feature type="domain" description="SMC hinge" evidence="21">
    <location>
        <begin position="529"/>
        <end position="642"/>
    </location>
</feature>
<dbReference type="InterPro" id="IPR024704">
    <property type="entry name" value="SMC"/>
</dbReference>
<keyword evidence="4" id="KW-0158">Chromosome</keyword>
<keyword evidence="23" id="KW-1185">Reference proteome</keyword>
<feature type="coiled-coil region" evidence="19">
    <location>
        <begin position="857"/>
        <end position="926"/>
    </location>
</feature>
<evidence type="ECO:0000256" key="11">
    <source>
        <dbReference type="ARBA" id="ARBA00023054"/>
    </source>
</evidence>
<dbReference type="CDD" id="cd03272">
    <property type="entry name" value="ABC_SMC3_euk"/>
    <property type="match status" value="1"/>
</dbReference>
<dbReference type="GO" id="GO:0000775">
    <property type="term" value="C:chromosome, centromeric region"/>
    <property type="evidence" value="ECO:0007669"/>
    <property type="project" value="UniProtKB-SubCell"/>
</dbReference>
<keyword evidence="11 19" id="KW-0175">Coiled coil</keyword>
<keyword evidence="13 18" id="KW-0539">Nucleus</keyword>
<evidence type="ECO:0000256" key="6">
    <source>
        <dbReference type="ARBA" id="ARBA00022741"/>
    </source>
</evidence>
<evidence type="ECO:0000256" key="8">
    <source>
        <dbReference type="ARBA" id="ARBA00022776"/>
    </source>
</evidence>
<dbReference type="GO" id="GO:0051301">
    <property type="term" value="P:cell division"/>
    <property type="evidence" value="ECO:0007669"/>
    <property type="project" value="UniProtKB-KW"/>
</dbReference>
<feature type="region of interest" description="Disordered" evidence="20">
    <location>
        <begin position="241"/>
        <end position="266"/>
    </location>
</feature>
<dbReference type="FunFam" id="3.40.50.300:FF:000424">
    <property type="entry name" value="Structural maintenance of chromosomes 3"/>
    <property type="match status" value="1"/>
</dbReference>
<reference evidence="22 23" key="1">
    <citation type="submission" date="2024-01" db="EMBL/GenBank/DDBJ databases">
        <title>The genome of the rayed Mediterranean limpet Patella caerulea (Linnaeus, 1758).</title>
        <authorList>
            <person name="Anh-Thu Weber A."/>
            <person name="Halstead-Nussloch G."/>
        </authorList>
    </citation>
    <scope>NUCLEOTIDE SEQUENCE [LARGE SCALE GENOMIC DNA]</scope>
    <source>
        <strain evidence="22">AATW-2023a</strain>
        <tissue evidence="22">Whole specimen</tissue>
    </source>
</reference>
<evidence type="ECO:0000256" key="9">
    <source>
        <dbReference type="ARBA" id="ARBA00022840"/>
    </source>
</evidence>
<feature type="compositionally biased region" description="Basic and acidic residues" evidence="20">
    <location>
        <begin position="255"/>
        <end position="266"/>
    </location>
</feature>
<keyword evidence="15" id="KW-0131">Cell cycle</keyword>
<dbReference type="GO" id="GO:0051276">
    <property type="term" value="P:chromosome organization"/>
    <property type="evidence" value="ECO:0007669"/>
    <property type="project" value="InterPro"/>
</dbReference>
<gene>
    <name evidence="22" type="ORF">SNE40_017790</name>
</gene>
<keyword evidence="6" id="KW-0547">Nucleotide-binding</keyword>
<comment type="subcellular location">
    <subcellularLocation>
        <location evidence="2">Chromosome</location>
        <location evidence="2">Centromere</location>
    </subcellularLocation>
    <subcellularLocation>
        <location evidence="1 18">Nucleus</location>
    </subcellularLocation>
</comment>
<keyword evidence="7" id="KW-0227">DNA damage</keyword>
<sequence length="1204" mass="139576">MYIKQMIIQGFRSYRDQTIIEPFSSKHNVIVGRNGSGKSNFFYAIQFVLSDEFSHMRPEQRQALLHEGTGPRVISAFVEIIFDNSDNRIPIDKDEVVLRRVIGSKKDQYFLDKKMVTKTDVMNLLESAGFSRSNPYYIVKQGKINQMATAPDSQRLKLLREVAGTKVYDERKEESKSILVETEGKREKINDLLKYIEERLDTLEGEKEELKEYQKWDRMRRSLDYTIHDNELRDTRRKLEELQEKRDNSGATTTKLRDSQQEANDKVKSINKDLKELKARMQAMLEEKDGLSGENQDLTKRKAKLELNMKDIQDEMEGNQNTRKKAELELQKVNDKINKTQEQLEAIVPLYESQRDKEENAAQQLGLAEQRRKELYAKQGRGNQFQSTNDRDNWIKKELKSLNKAIKDKEEQINRLTEDTTSSEQKVEMLNTQIADITDKIEQHKTIIDQNNKNFNEMKTQKDSLQNERSSLWRQENALQQTLQTTREELSKKEQGLRSLTGKSLLNGIDSVNKVLQELKEQGRMDVVNGYHGILIETFDCEKTFFTCVEVTAGTRLFHHVVDTDKTGTKILQEMNRMKLPGEVTFMPLNRLDARDTTYPQSADAIPMIKKLTYSDTYSAAIKHVFGKTLICRSMEVATQIARTQNLDCITLDGDQVSRRGALTGGFYDTRRSRLDLQKSKIELTAELSKQEAEYQEHRTKLEELEGQINNLVSEMQKLETKNSKNRVIYDKMQADLRLANEELKEISKIQPGKGKSIVSLQSSLEAMKGSAISLKEELGTDLMSQLSVDDQREVDYLNDQIKQLNIQNKNAWQERIRLEGDKNKLENLLNNNLMKKRDRIMTDLQEVSVEDRTQRLDTYNAEMQTVDARVSELKKQSRDIDEQVDKLNKEQRELQNNMEYWKGQEREAQEKLNDDAKDLEKMTNKQSLLIKKKDDCMRKIRELGSLPSDAFEKYQDLSVKALFKQLEKCNHELKKYSHVNKKALDQFVNFSDQKEKLMKRKEEIDRAHESILDLMNALDQRKYEAIQLTFKQVSKYFTEIFKKLVPQGHAVLVIKKGERDMDDGDEGGSSQDIPLVEQFTGVCIKVSFTGNKAEMRDMQQLSGGQKSLVALTLIFAIQKCDPAPFYLFDEIDQALDSSHRKAVADMIHELCQDAQFITTTFRPELLQHADKFYGVKFRNKVSHVECVSREEAEDFVEDDATHG</sequence>
<evidence type="ECO:0000256" key="17">
    <source>
        <dbReference type="ARBA" id="ARBA00034085"/>
    </source>
</evidence>
<dbReference type="Pfam" id="PF06470">
    <property type="entry name" value="SMC_hinge"/>
    <property type="match status" value="1"/>
</dbReference>
<dbReference type="PANTHER" id="PTHR43977">
    <property type="entry name" value="STRUCTURAL MAINTENANCE OF CHROMOSOMES PROTEIN 3"/>
    <property type="match status" value="1"/>
</dbReference>
<feature type="coiled-coil region" evidence="19">
    <location>
        <begin position="399"/>
        <end position="468"/>
    </location>
</feature>